<reference evidence="1" key="1">
    <citation type="submission" date="2022-06" db="EMBL/GenBank/DDBJ databases">
        <title>Phylogenomic reconstructions and comparative analyses of Kickxellomycotina fungi.</title>
        <authorList>
            <person name="Reynolds N.K."/>
            <person name="Stajich J.E."/>
            <person name="Barry K."/>
            <person name="Grigoriev I.V."/>
            <person name="Crous P."/>
            <person name="Smith M.E."/>
        </authorList>
    </citation>
    <scope>NUCLEOTIDE SEQUENCE</scope>
    <source>
        <strain evidence="1">RSA 2271</strain>
    </source>
</reference>
<name>A0ACC1HDJ2_9FUNG</name>
<gene>
    <name evidence="1" type="ORF">EV182_003633</name>
</gene>
<evidence type="ECO:0000313" key="1">
    <source>
        <dbReference type="EMBL" id="KAJ1674267.1"/>
    </source>
</evidence>
<dbReference type="EMBL" id="JAMZIH010006113">
    <property type="protein sequence ID" value="KAJ1674267.1"/>
    <property type="molecule type" value="Genomic_DNA"/>
</dbReference>
<dbReference type="Proteomes" id="UP001145114">
    <property type="component" value="Unassembled WGS sequence"/>
</dbReference>
<keyword evidence="2" id="KW-1185">Reference proteome</keyword>
<feature type="non-terminal residue" evidence="1">
    <location>
        <position position="1"/>
    </location>
</feature>
<protein>
    <submittedName>
        <fullName evidence="1">Uncharacterized protein</fullName>
    </submittedName>
</protein>
<proteinExistence type="predicted"/>
<evidence type="ECO:0000313" key="2">
    <source>
        <dbReference type="Proteomes" id="UP001145114"/>
    </source>
</evidence>
<comment type="caution">
    <text evidence="1">The sequence shown here is derived from an EMBL/GenBank/DDBJ whole genome shotgun (WGS) entry which is preliminary data.</text>
</comment>
<accession>A0ACC1HDJ2</accession>
<sequence length="157" mass="17666">SLDIAAACRVTAEYNRLLDAKFHEFKCANRGKLEVALLFDVFALSKLIKTPGVLRRIGITDTVHPCIPSIGILEPGQDPTIPGSSSEYFFYDMSHFSTKVHALFGIVLAKLLGNGDFELTESAILDIIEECRLRYTTDKRNLYVDAWPELDSQIKWE</sequence>
<organism evidence="1 2">
    <name type="scientific">Spiromyces aspiralis</name>
    <dbReference type="NCBI Taxonomy" id="68401"/>
    <lineage>
        <taxon>Eukaryota</taxon>
        <taxon>Fungi</taxon>
        <taxon>Fungi incertae sedis</taxon>
        <taxon>Zoopagomycota</taxon>
        <taxon>Kickxellomycotina</taxon>
        <taxon>Kickxellomycetes</taxon>
        <taxon>Kickxellales</taxon>
        <taxon>Kickxellaceae</taxon>
        <taxon>Spiromyces</taxon>
    </lineage>
</organism>